<reference evidence="3" key="1">
    <citation type="submission" date="2019-02" db="EMBL/GenBank/DDBJ databases">
        <authorList>
            <person name="Gruber-Vodicka R. H."/>
            <person name="Seah K. B. B."/>
        </authorList>
    </citation>
    <scope>NUCLEOTIDE SEQUENCE</scope>
    <source>
        <strain evidence="4">BECK_SA2B12</strain>
        <strain evidence="2">BECK_SA2B15</strain>
        <strain evidence="3">BECK_SA2B20</strain>
    </source>
</reference>
<gene>
    <name evidence="2" type="ORF">BECKH772A_GA0070896_100331</name>
    <name evidence="3" type="ORF">BECKH772B_GA0070898_100321</name>
    <name evidence="4" type="ORF">BECKH772C_GA0070978_100321</name>
</gene>
<feature type="region of interest" description="Disordered" evidence="1">
    <location>
        <begin position="125"/>
        <end position="194"/>
    </location>
</feature>
<evidence type="ECO:0000256" key="1">
    <source>
        <dbReference type="SAM" id="MobiDB-lite"/>
    </source>
</evidence>
<evidence type="ECO:0000313" key="4">
    <source>
        <dbReference type="EMBL" id="VFJ99451.1"/>
    </source>
</evidence>
<dbReference type="EMBL" id="CAADFG010000033">
    <property type="protein sequence ID" value="VFJ91570.1"/>
    <property type="molecule type" value="Genomic_DNA"/>
</dbReference>
<proteinExistence type="predicted"/>
<organism evidence="3">
    <name type="scientific">Candidatus Kentrum eta</name>
    <dbReference type="NCBI Taxonomy" id="2126337"/>
    <lineage>
        <taxon>Bacteria</taxon>
        <taxon>Pseudomonadati</taxon>
        <taxon>Pseudomonadota</taxon>
        <taxon>Gammaproteobacteria</taxon>
        <taxon>Candidatus Kentrum</taxon>
    </lineage>
</organism>
<dbReference type="AlphaFoldDB" id="A0A450UJC5"/>
<evidence type="ECO:0000313" key="2">
    <source>
        <dbReference type="EMBL" id="VFJ91570.1"/>
    </source>
</evidence>
<sequence>MRHPIAFVFNVVAFAMARLCRYRSSYFLDALHSCLIHAHHRILRVPRPMANLQHRLHPTYKCSTLLCRNAPHTFLPRFYSVFFNTCRTVSGEIDSTISNSTIRSLSICKVQRQCPSGGVLHTKLTKRASPFPSSTRERSRKRTRRSSAACKPSQIHRSRICSTVRRVQPIPSATSRSGRLFPCSPSPTSNRARA</sequence>
<name>A0A450UJC5_9GAMM</name>
<accession>A0A450UJC5</accession>
<dbReference type="EMBL" id="CAADFI010000032">
    <property type="protein sequence ID" value="VFJ92662.1"/>
    <property type="molecule type" value="Genomic_DNA"/>
</dbReference>
<protein>
    <submittedName>
        <fullName evidence="3">Uncharacterized protein</fullName>
    </submittedName>
</protein>
<evidence type="ECO:0000313" key="3">
    <source>
        <dbReference type="EMBL" id="VFJ92662.1"/>
    </source>
</evidence>
<dbReference type="EMBL" id="CAADFJ010000032">
    <property type="protein sequence ID" value="VFJ99451.1"/>
    <property type="molecule type" value="Genomic_DNA"/>
</dbReference>